<sequence>MDYSKLKVVELKEELKNRGLSTSGLKKDLVQRLTEADAVGATEANESTEEQVQATEPATENVPAADASEVEPTIAAPESGKGEVPSPEGIDSDKVADSTVDESDRVPEPELKPVPESEPEGAVTEEVNEEPQQAMEAMEADKVAVAGEAPEQPAETDTNKDSIATAESNQTEVVEEPSTAAKRKVSPEAESEDTSMKRSKTESGYDQRMAEREPEATKATDDVTKEEIKDEEKTVEVEQHPNVPSAKYRHTNAVYMQNFSRPLNIPSLKAHLESLAGSRLSKFWIDSIRTHCYAVFESVDSATKAREDIYGQTFPLEEKGRKKLIAEYIPESKVDEWIAFEESDQGRLRKWEVAFGDGSSIDVNTDEIKLIEAGTKPQNNGPSFRDRLNPKHTPLADSTRGMKIADSTTADLANVKVKTLGELFKKTNAKPSLYYCEAPEEVVRERLRTLRQ</sequence>
<keyword evidence="2" id="KW-1185">Reference proteome</keyword>
<evidence type="ECO:0000313" key="2">
    <source>
        <dbReference type="Proteomes" id="UP001433508"/>
    </source>
</evidence>
<proteinExistence type="predicted"/>
<protein>
    <submittedName>
        <fullName evidence="1">Uncharacterized protein</fullName>
    </submittedName>
</protein>
<dbReference type="EMBL" id="MU971339">
    <property type="protein sequence ID" value="KAK9240426.1"/>
    <property type="molecule type" value="Genomic_DNA"/>
</dbReference>
<evidence type="ECO:0000313" key="1">
    <source>
        <dbReference type="EMBL" id="KAK9240426.1"/>
    </source>
</evidence>
<dbReference type="Proteomes" id="UP001433508">
    <property type="component" value="Unassembled WGS sequence"/>
</dbReference>
<accession>A0ACC3T9Y8</accession>
<name>A0ACC3T9Y8_LIPKO</name>
<reference evidence="2" key="1">
    <citation type="journal article" date="2024" name="Front. Bioeng. Biotechnol.">
        <title>Genome-scale model development and genomic sequencing of the oleaginous clade Lipomyces.</title>
        <authorList>
            <person name="Czajka J.J."/>
            <person name="Han Y."/>
            <person name="Kim J."/>
            <person name="Mondo S.J."/>
            <person name="Hofstad B.A."/>
            <person name="Robles A."/>
            <person name="Haridas S."/>
            <person name="Riley R."/>
            <person name="LaButti K."/>
            <person name="Pangilinan J."/>
            <person name="Andreopoulos W."/>
            <person name="Lipzen A."/>
            <person name="Yan J."/>
            <person name="Wang M."/>
            <person name="Ng V."/>
            <person name="Grigoriev I.V."/>
            <person name="Spatafora J.W."/>
            <person name="Magnuson J.K."/>
            <person name="Baker S.E."/>
            <person name="Pomraning K.R."/>
        </authorList>
    </citation>
    <scope>NUCLEOTIDE SEQUENCE [LARGE SCALE GENOMIC DNA]</scope>
    <source>
        <strain evidence="2">CBS 7786</strain>
    </source>
</reference>
<comment type="caution">
    <text evidence="1">The sequence shown here is derived from an EMBL/GenBank/DDBJ whole genome shotgun (WGS) entry which is preliminary data.</text>
</comment>
<gene>
    <name evidence="1" type="ORF">V1525DRAFT_394939</name>
</gene>
<organism evidence="1 2">
    <name type="scientific">Lipomyces kononenkoae</name>
    <name type="common">Yeast</name>
    <dbReference type="NCBI Taxonomy" id="34357"/>
    <lineage>
        <taxon>Eukaryota</taxon>
        <taxon>Fungi</taxon>
        <taxon>Dikarya</taxon>
        <taxon>Ascomycota</taxon>
        <taxon>Saccharomycotina</taxon>
        <taxon>Lipomycetes</taxon>
        <taxon>Lipomycetales</taxon>
        <taxon>Lipomycetaceae</taxon>
        <taxon>Lipomyces</taxon>
    </lineage>
</organism>